<gene>
    <name evidence="2" type="ORF">SA2016_0086</name>
</gene>
<dbReference type="Proteomes" id="UP000070134">
    <property type="component" value="Chromosome"/>
</dbReference>
<evidence type="ECO:0000313" key="2">
    <source>
        <dbReference type="EMBL" id="AMM30791.1"/>
    </source>
</evidence>
<dbReference type="RefSeq" id="WP_066494219.1">
    <property type="nucleotide sequence ID" value="NZ_BJMO01000013.1"/>
</dbReference>
<organism evidence="2 3">
    <name type="scientific">Sinomonas atrocyanea</name>
    <dbReference type="NCBI Taxonomy" id="37927"/>
    <lineage>
        <taxon>Bacteria</taxon>
        <taxon>Bacillati</taxon>
        <taxon>Actinomycetota</taxon>
        <taxon>Actinomycetes</taxon>
        <taxon>Micrococcales</taxon>
        <taxon>Micrococcaceae</taxon>
        <taxon>Sinomonas</taxon>
    </lineage>
</organism>
<name>A0A126ZW67_9MICC</name>
<dbReference type="AlphaFoldDB" id="A0A126ZW67"/>
<dbReference type="STRING" id="37927.SA2016_0086"/>
<dbReference type="Pfam" id="PF01636">
    <property type="entry name" value="APH"/>
    <property type="match status" value="1"/>
</dbReference>
<evidence type="ECO:0000313" key="3">
    <source>
        <dbReference type="Proteomes" id="UP000070134"/>
    </source>
</evidence>
<dbReference type="KEGG" id="satk:SA2016_0086"/>
<reference evidence="2 3" key="1">
    <citation type="submission" date="2016-02" db="EMBL/GenBank/DDBJ databases">
        <title>Complete genome of Sinomonas atrocyanea KCTC 3377.</title>
        <authorList>
            <person name="Kim K.M."/>
        </authorList>
    </citation>
    <scope>NUCLEOTIDE SEQUENCE [LARGE SCALE GENOMIC DNA]</scope>
    <source>
        <strain evidence="2 3">KCTC 3377</strain>
    </source>
</reference>
<dbReference type="SUPFAM" id="SSF56112">
    <property type="entry name" value="Protein kinase-like (PK-like)"/>
    <property type="match status" value="1"/>
</dbReference>
<keyword evidence="3" id="KW-1185">Reference proteome</keyword>
<accession>A0A126ZW67</accession>
<dbReference type="InterPro" id="IPR002575">
    <property type="entry name" value="Aminoglycoside_PTrfase"/>
</dbReference>
<sequence length="317" mass="34505">MTTATVSEHELEIIRTILSATPGWTDIIAYPLSGGNAHKNYRVEGNDRSCVVKVWNNYWTSVGVCPEAEVVLQNSRTAAEVGVGAPVIAVSTEPPGIGLHFLSGGHPHLQEDPDAIERLVPALKRLHNSGRRFANAVNPFEVARERFAAARARGIPFPAGFEVIERIIDRLEHTLALDPAAFVPCHLDIWDANVVKATPSGPYRIIDWDLSGNSDPGYELGFVAAFNGFDPERSQALFQAYFGSENPVALARARLFMTVAHWSNCALWITALGNTDPNEGSDFEGELRTSWEGLLTSVTTADFHHAIEQAAKPGALV</sequence>
<protein>
    <recommendedName>
        <fullName evidence="1">Aminoglycoside phosphotransferase domain-containing protein</fullName>
    </recommendedName>
</protein>
<dbReference type="EMBL" id="CP014518">
    <property type="protein sequence ID" value="AMM30791.1"/>
    <property type="molecule type" value="Genomic_DNA"/>
</dbReference>
<dbReference type="InterPro" id="IPR011009">
    <property type="entry name" value="Kinase-like_dom_sf"/>
</dbReference>
<dbReference type="Gene3D" id="3.90.1200.10">
    <property type="match status" value="1"/>
</dbReference>
<feature type="domain" description="Aminoglycoside phosphotransferase" evidence="1">
    <location>
        <begin position="31"/>
        <end position="248"/>
    </location>
</feature>
<dbReference type="OrthoDB" id="179763at2"/>
<proteinExistence type="predicted"/>
<evidence type="ECO:0000259" key="1">
    <source>
        <dbReference type="Pfam" id="PF01636"/>
    </source>
</evidence>